<reference evidence="3 4" key="1">
    <citation type="submission" date="2020-08" db="EMBL/GenBank/DDBJ databases">
        <title>A Genomic Blueprint of the Chicken Gut Microbiome.</title>
        <authorList>
            <person name="Gilroy R."/>
            <person name="Ravi A."/>
            <person name="Getino M."/>
            <person name="Pursley I."/>
            <person name="Horton D.L."/>
            <person name="Alikhan N.-F."/>
            <person name="Baker D."/>
            <person name="Gharbi K."/>
            <person name="Hall N."/>
            <person name="Watson M."/>
            <person name="Adriaenssens E.M."/>
            <person name="Foster-Nyarko E."/>
            <person name="Jarju S."/>
            <person name="Secka A."/>
            <person name="Antonio M."/>
            <person name="Oren A."/>
            <person name="Chaudhuri R."/>
            <person name="La Ragione R.M."/>
            <person name="Hildebrand F."/>
            <person name="Pallen M.J."/>
        </authorList>
    </citation>
    <scope>NUCLEOTIDE SEQUENCE [LARGE SCALE GENOMIC DNA]</scope>
    <source>
        <strain evidence="3 4">Sa1CUA4</strain>
    </source>
</reference>
<keyword evidence="4" id="KW-1185">Reference proteome</keyword>
<feature type="domain" description="NAD(P)-binding" evidence="2">
    <location>
        <begin position="35"/>
        <end position="138"/>
    </location>
</feature>
<name>A0ABR8WZV8_9MICO</name>
<sequence length="250" mass="25912">MRIAVAGGTGTVGGPTVDAVRAAGHEPVVLARSAGVDLMSGKGLDAALDGVHAVIDTANVTTLSADVATEFFTTATGNLIAAAGRAGVGHFVLLSIVGVDRIPYDYYAGKVAQERVVESSAVPWTILRATQFHEFAGQLYDRAKLGPLHIAPRARVQPVASAEVGARLAALAAAAAQGRTDDFAGPREERLDEMVRAYARHLGNRGWVPSISLPGPQMKGMRAGDALPRPGAALGTETFASWLARQPGKA</sequence>
<dbReference type="InterPro" id="IPR036291">
    <property type="entry name" value="NAD(P)-bd_dom_sf"/>
</dbReference>
<accession>A0ABR8WZV8</accession>
<comment type="caution">
    <text evidence="3">The sequence shown here is derived from an EMBL/GenBank/DDBJ whole genome shotgun (WGS) entry which is preliminary data.</text>
</comment>
<organism evidence="3 4">
    <name type="scientific">Microbacterium gallinarum</name>
    <dbReference type="NCBI Taxonomy" id="2762209"/>
    <lineage>
        <taxon>Bacteria</taxon>
        <taxon>Bacillati</taxon>
        <taxon>Actinomycetota</taxon>
        <taxon>Actinomycetes</taxon>
        <taxon>Micrococcales</taxon>
        <taxon>Microbacteriaceae</taxon>
        <taxon>Microbacterium</taxon>
    </lineage>
</organism>
<gene>
    <name evidence="3" type="ORF">H9622_02860</name>
</gene>
<dbReference type="PANTHER" id="PTHR42748:SF3">
    <property type="entry name" value="BLL4366 PROTEIN"/>
    <property type="match status" value="1"/>
</dbReference>
<protein>
    <submittedName>
        <fullName evidence="3">NAD(P)H-binding protein</fullName>
    </submittedName>
</protein>
<dbReference type="InterPro" id="IPR016040">
    <property type="entry name" value="NAD(P)-bd_dom"/>
</dbReference>
<evidence type="ECO:0000256" key="1">
    <source>
        <dbReference type="ARBA" id="ARBA00022857"/>
    </source>
</evidence>
<dbReference type="RefSeq" id="WP_191764056.1">
    <property type="nucleotide sequence ID" value="NZ_JACSPM010000001.1"/>
</dbReference>
<dbReference type="Gene3D" id="3.40.50.720">
    <property type="entry name" value="NAD(P)-binding Rossmann-like Domain"/>
    <property type="match status" value="1"/>
</dbReference>
<evidence type="ECO:0000313" key="3">
    <source>
        <dbReference type="EMBL" id="MBD8022530.1"/>
    </source>
</evidence>
<dbReference type="SUPFAM" id="SSF51735">
    <property type="entry name" value="NAD(P)-binding Rossmann-fold domains"/>
    <property type="match status" value="1"/>
</dbReference>
<dbReference type="PANTHER" id="PTHR42748">
    <property type="entry name" value="NITROGEN METABOLITE REPRESSION PROTEIN NMRA FAMILY MEMBER"/>
    <property type="match status" value="1"/>
</dbReference>
<keyword evidence="1" id="KW-0521">NADP</keyword>
<evidence type="ECO:0000259" key="2">
    <source>
        <dbReference type="Pfam" id="PF13460"/>
    </source>
</evidence>
<proteinExistence type="predicted"/>
<dbReference type="EMBL" id="JACSPM010000001">
    <property type="protein sequence ID" value="MBD8022530.1"/>
    <property type="molecule type" value="Genomic_DNA"/>
</dbReference>
<dbReference type="Pfam" id="PF13460">
    <property type="entry name" value="NAD_binding_10"/>
    <property type="match status" value="1"/>
</dbReference>
<evidence type="ECO:0000313" key="4">
    <source>
        <dbReference type="Proteomes" id="UP000602532"/>
    </source>
</evidence>
<dbReference type="Proteomes" id="UP000602532">
    <property type="component" value="Unassembled WGS sequence"/>
</dbReference>
<dbReference type="InterPro" id="IPR051164">
    <property type="entry name" value="NmrA-like_oxidored"/>
</dbReference>